<evidence type="ECO:0000313" key="13">
    <source>
        <dbReference type="Proteomes" id="UP000184510"/>
    </source>
</evidence>
<reference evidence="12 13" key="1">
    <citation type="submission" date="2016-11" db="EMBL/GenBank/DDBJ databases">
        <authorList>
            <person name="Jaros S."/>
            <person name="Januszkiewicz K."/>
            <person name="Wedrychowicz H."/>
        </authorList>
    </citation>
    <scope>NUCLEOTIDE SEQUENCE [LARGE SCALE GENOMIC DNA]</scope>
    <source>
        <strain evidence="12 13">DSM 18772</strain>
    </source>
</reference>
<feature type="transmembrane region" description="Helical" evidence="11">
    <location>
        <begin position="818"/>
        <end position="838"/>
    </location>
</feature>
<keyword evidence="3" id="KW-0813">Transport</keyword>
<feature type="transmembrane region" description="Helical" evidence="11">
    <location>
        <begin position="455"/>
        <end position="475"/>
    </location>
</feature>
<keyword evidence="9 11" id="KW-0472">Membrane</keyword>
<evidence type="ECO:0000256" key="11">
    <source>
        <dbReference type="SAM" id="Phobius"/>
    </source>
</evidence>
<dbReference type="RefSeq" id="WP_143158809.1">
    <property type="nucleotide sequence ID" value="NZ_FQYR01000003.1"/>
</dbReference>
<keyword evidence="8" id="KW-0406">Ion transport</keyword>
<evidence type="ECO:0000256" key="5">
    <source>
        <dbReference type="ARBA" id="ARBA00022692"/>
    </source>
</evidence>
<dbReference type="Proteomes" id="UP000184510">
    <property type="component" value="Unassembled WGS sequence"/>
</dbReference>
<dbReference type="NCBIfam" id="TIGR00813">
    <property type="entry name" value="sss"/>
    <property type="match status" value="1"/>
</dbReference>
<dbReference type="GO" id="GO:0005886">
    <property type="term" value="C:plasma membrane"/>
    <property type="evidence" value="ECO:0007669"/>
    <property type="project" value="UniProtKB-SubCell"/>
</dbReference>
<feature type="transmembrane region" description="Helical" evidence="11">
    <location>
        <begin position="561"/>
        <end position="579"/>
    </location>
</feature>
<dbReference type="InterPro" id="IPR051163">
    <property type="entry name" value="Sodium:Solute_Symporter_SSF"/>
</dbReference>
<keyword evidence="10" id="KW-0739">Sodium transport</keyword>
<evidence type="ECO:0000256" key="4">
    <source>
        <dbReference type="ARBA" id="ARBA00022475"/>
    </source>
</evidence>
<dbReference type="InterPro" id="IPR015915">
    <property type="entry name" value="Kelch-typ_b-propeller"/>
</dbReference>
<dbReference type="STRING" id="1123071.SAMN02745181_1446"/>
<feature type="transmembrane region" description="Helical" evidence="11">
    <location>
        <begin position="487"/>
        <end position="505"/>
    </location>
</feature>
<dbReference type="GO" id="GO:0015293">
    <property type="term" value="F:symporter activity"/>
    <property type="evidence" value="ECO:0007669"/>
    <property type="project" value="TreeGrafter"/>
</dbReference>
<organism evidence="12 13">
    <name type="scientific">Rubritalea squalenifaciens DSM 18772</name>
    <dbReference type="NCBI Taxonomy" id="1123071"/>
    <lineage>
        <taxon>Bacteria</taxon>
        <taxon>Pseudomonadati</taxon>
        <taxon>Verrucomicrobiota</taxon>
        <taxon>Verrucomicrobiia</taxon>
        <taxon>Verrucomicrobiales</taxon>
        <taxon>Rubritaleaceae</taxon>
        <taxon>Rubritalea</taxon>
    </lineage>
</organism>
<protein>
    <submittedName>
        <fullName evidence="12">Transporter, SSS family</fullName>
    </submittedName>
</protein>
<feature type="transmembrane region" description="Helical" evidence="11">
    <location>
        <begin position="646"/>
        <end position="663"/>
    </location>
</feature>
<evidence type="ECO:0000256" key="1">
    <source>
        <dbReference type="ARBA" id="ARBA00004651"/>
    </source>
</evidence>
<evidence type="ECO:0000256" key="6">
    <source>
        <dbReference type="ARBA" id="ARBA00022989"/>
    </source>
</evidence>
<feature type="transmembrane region" description="Helical" evidence="11">
    <location>
        <begin position="591"/>
        <end position="610"/>
    </location>
</feature>
<evidence type="ECO:0000256" key="8">
    <source>
        <dbReference type="ARBA" id="ARBA00023065"/>
    </source>
</evidence>
<dbReference type="Pfam" id="PF24996">
    <property type="entry name" value="NANM"/>
    <property type="match status" value="1"/>
</dbReference>
<dbReference type="OrthoDB" id="9814523at2"/>
<feature type="transmembrane region" description="Helical" evidence="11">
    <location>
        <begin position="526"/>
        <end position="549"/>
    </location>
</feature>
<proteinExistence type="inferred from homology"/>
<keyword evidence="5 11" id="KW-0812">Transmembrane</keyword>
<evidence type="ECO:0000256" key="9">
    <source>
        <dbReference type="ARBA" id="ARBA00023136"/>
    </source>
</evidence>
<dbReference type="Gene3D" id="1.20.1730.10">
    <property type="entry name" value="Sodium/glucose cotransporter"/>
    <property type="match status" value="1"/>
</dbReference>
<feature type="transmembrane region" description="Helical" evidence="11">
    <location>
        <begin position="684"/>
        <end position="709"/>
    </location>
</feature>
<dbReference type="AlphaFoldDB" id="A0A1M6HDU8"/>
<dbReference type="Gene3D" id="2.120.10.80">
    <property type="entry name" value="Kelch-type beta propeller"/>
    <property type="match status" value="1"/>
</dbReference>
<evidence type="ECO:0000256" key="7">
    <source>
        <dbReference type="ARBA" id="ARBA00023053"/>
    </source>
</evidence>
<dbReference type="InterPro" id="IPR056734">
    <property type="entry name" value="NANM"/>
</dbReference>
<gene>
    <name evidence="12" type="ORF">SAMN02745181_1446</name>
</gene>
<feature type="transmembrane region" description="Helical" evidence="11">
    <location>
        <begin position="414"/>
        <end position="434"/>
    </location>
</feature>
<sequence>MRLYLKTLLVITVCLFYWGGPNVCADSSVNWEEGYPALPDEHGFAGGYAGVVSRGDERWLLFAGGANFPAKDPFQEAVPKTYHDVVYKLRLKGTGLSPDGQWERCQETLPEKLAYGASVTLPERGSVLFIGGMRSEGDGSYVSNAVYEVTLAESGSLSFSKVADLPVAVSATSACLLEDKVYVFSGVGKEGEVQGAWSLDIASENASDWQWSEIAWPQYESGVDARARGHHVTGVRDGKLYVFGGRAKQVAGDARVHPDDINSIYGTDDFRDAYAFTPGAQGGAWKRITDLPYAISAAPANAVQAGASHLLLMGGVNLELLQSIMSRKDEIGLNELGHGFSHPGFSRDILAYHTITNTWSKQGEIPAEYRSPVTAPVVSYNGDFVILSGEWSPKLRTSGMLHGAIESKKAAFGVVNWIVVVVYLLGMVGIGYWFMRREAASSTDDYFRGGQRVPWWVAGLSIFATLLSSITFMAIPALSYASNWNKWVGQWPILLIVPLVVFAYLPFFRGLNITSAYEYLEARFNLMVRLLASAAFMIFHIGRIAIVLYLPALALSSVTNIPIIVAIVMIGVLCVIYTVMGGIEAVVWTDAIQAVVLLGGALGCFFLVVFNVDGGFGAITETLSRQEKFISLDWGSFDISSKTNSGWMFFFGFFFAMLPSYTSSQDVVQRYVTTSSYKEASRSLWVNILMSMVGSAIFFALGTALYVFYKQAPEKLDPSMMSTDGILPFFIMQNLPVGVAGVIIAGVFAAAQSTVSSSLNSVAAAFVTDFYGRVFKPQSSDHQRLNVARNVVIILGALGIGVAIWVAKSNVKSAFDAFNTFIGFILGPLAAMFALGIFVKRVGGVACLLAGLLGTISVAVLKHFNDAGVVDVWPLLNGMVCFIVTFVSGCVLGLIFKSETKIELTIYGKRGSSAD</sequence>
<dbReference type="Pfam" id="PF00474">
    <property type="entry name" value="SSF"/>
    <property type="match status" value="1"/>
</dbReference>
<evidence type="ECO:0000313" key="12">
    <source>
        <dbReference type="EMBL" id="SHJ20296.1"/>
    </source>
</evidence>
<dbReference type="InterPro" id="IPR001734">
    <property type="entry name" value="Na/solute_symporter"/>
</dbReference>
<dbReference type="EMBL" id="FQYR01000003">
    <property type="protein sequence ID" value="SHJ20296.1"/>
    <property type="molecule type" value="Genomic_DNA"/>
</dbReference>
<feature type="transmembrane region" description="Helical" evidence="11">
    <location>
        <begin position="729"/>
        <end position="751"/>
    </location>
</feature>
<comment type="subcellular location">
    <subcellularLocation>
        <location evidence="1">Cell membrane</location>
        <topology evidence="1">Multi-pass membrane protein</topology>
    </subcellularLocation>
</comment>
<keyword evidence="6 11" id="KW-1133">Transmembrane helix</keyword>
<name>A0A1M6HDU8_9BACT</name>
<keyword evidence="13" id="KW-1185">Reference proteome</keyword>
<dbReference type="PROSITE" id="PS50283">
    <property type="entry name" value="NA_SOLUT_SYMP_3"/>
    <property type="match status" value="1"/>
</dbReference>
<feature type="transmembrane region" description="Helical" evidence="11">
    <location>
        <begin position="876"/>
        <end position="896"/>
    </location>
</feature>
<dbReference type="PANTHER" id="PTHR42985:SF40">
    <property type="entry name" value="LD47995P-RELATED"/>
    <property type="match status" value="1"/>
</dbReference>
<feature type="transmembrane region" description="Helical" evidence="11">
    <location>
        <begin position="845"/>
        <end position="864"/>
    </location>
</feature>
<dbReference type="InParanoid" id="A0A1M6HDU8"/>
<keyword evidence="4" id="KW-1003">Cell membrane</keyword>
<dbReference type="PANTHER" id="PTHR42985">
    <property type="entry name" value="SODIUM-COUPLED MONOCARBOXYLATE TRANSPORTER"/>
    <property type="match status" value="1"/>
</dbReference>
<evidence type="ECO:0000256" key="2">
    <source>
        <dbReference type="ARBA" id="ARBA00006434"/>
    </source>
</evidence>
<dbReference type="SUPFAM" id="SSF117281">
    <property type="entry name" value="Kelch motif"/>
    <property type="match status" value="1"/>
</dbReference>
<evidence type="ECO:0000256" key="3">
    <source>
        <dbReference type="ARBA" id="ARBA00022448"/>
    </source>
</evidence>
<keyword evidence="7" id="KW-0915">Sodium</keyword>
<comment type="similarity">
    <text evidence="2">Belongs to the sodium:solute symporter (SSF) (TC 2.A.21) family.</text>
</comment>
<evidence type="ECO:0000256" key="10">
    <source>
        <dbReference type="ARBA" id="ARBA00023201"/>
    </source>
</evidence>
<feature type="transmembrane region" description="Helical" evidence="11">
    <location>
        <begin position="787"/>
        <end position="806"/>
    </location>
</feature>
<dbReference type="GO" id="GO:0006814">
    <property type="term" value="P:sodium ion transport"/>
    <property type="evidence" value="ECO:0007669"/>
    <property type="project" value="UniProtKB-KW"/>
</dbReference>
<dbReference type="InterPro" id="IPR038377">
    <property type="entry name" value="Na/Glc_symporter_sf"/>
</dbReference>
<dbReference type="CDD" id="cd11495">
    <property type="entry name" value="SLC5sbd_NIS-like_u3"/>
    <property type="match status" value="1"/>
</dbReference>
<accession>A0A1M6HDU8</accession>